<accession>A0ACD3AX80</accession>
<evidence type="ECO:0000313" key="1">
    <source>
        <dbReference type="EMBL" id="TFK69592.1"/>
    </source>
</evidence>
<evidence type="ECO:0000313" key="2">
    <source>
        <dbReference type="Proteomes" id="UP000308600"/>
    </source>
</evidence>
<keyword evidence="2" id="KW-1185">Reference proteome</keyword>
<sequence length="153" mass="17855">MTTANDDQLLGIVDAEIAQLRLRLSALCSKRNALMPVARLPPELMSIIFLYARDSRAPNSRSKMVLIISWICRTWRRNSLNFSQLWSEIDFHHHMGIKKFLTRSRQSPLSIKLNYSYLVLRDILGLPQCSRIQSFDLNKDSFVEKRPRHLDLD</sequence>
<reference evidence="1 2" key="1">
    <citation type="journal article" date="2019" name="Nat. Ecol. Evol.">
        <title>Megaphylogeny resolves global patterns of mushroom evolution.</title>
        <authorList>
            <person name="Varga T."/>
            <person name="Krizsan K."/>
            <person name="Foldi C."/>
            <person name="Dima B."/>
            <person name="Sanchez-Garcia M."/>
            <person name="Sanchez-Ramirez S."/>
            <person name="Szollosi G.J."/>
            <person name="Szarkandi J.G."/>
            <person name="Papp V."/>
            <person name="Albert L."/>
            <person name="Andreopoulos W."/>
            <person name="Angelini C."/>
            <person name="Antonin V."/>
            <person name="Barry K.W."/>
            <person name="Bougher N.L."/>
            <person name="Buchanan P."/>
            <person name="Buyck B."/>
            <person name="Bense V."/>
            <person name="Catcheside P."/>
            <person name="Chovatia M."/>
            <person name="Cooper J."/>
            <person name="Damon W."/>
            <person name="Desjardin D."/>
            <person name="Finy P."/>
            <person name="Geml J."/>
            <person name="Haridas S."/>
            <person name="Hughes K."/>
            <person name="Justo A."/>
            <person name="Karasinski D."/>
            <person name="Kautmanova I."/>
            <person name="Kiss B."/>
            <person name="Kocsube S."/>
            <person name="Kotiranta H."/>
            <person name="LaButti K.M."/>
            <person name="Lechner B.E."/>
            <person name="Liimatainen K."/>
            <person name="Lipzen A."/>
            <person name="Lukacs Z."/>
            <person name="Mihaltcheva S."/>
            <person name="Morgado L.N."/>
            <person name="Niskanen T."/>
            <person name="Noordeloos M.E."/>
            <person name="Ohm R.A."/>
            <person name="Ortiz-Santana B."/>
            <person name="Ovrebo C."/>
            <person name="Racz N."/>
            <person name="Riley R."/>
            <person name="Savchenko A."/>
            <person name="Shiryaev A."/>
            <person name="Soop K."/>
            <person name="Spirin V."/>
            <person name="Szebenyi C."/>
            <person name="Tomsovsky M."/>
            <person name="Tulloss R.E."/>
            <person name="Uehling J."/>
            <person name="Grigoriev I.V."/>
            <person name="Vagvolgyi C."/>
            <person name="Papp T."/>
            <person name="Martin F.M."/>
            <person name="Miettinen O."/>
            <person name="Hibbett D.S."/>
            <person name="Nagy L.G."/>
        </authorList>
    </citation>
    <scope>NUCLEOTIDE SEQUENCE [LARGE SCALE GENOMIC DNA]</scope>
    <source>
        <strain evidence="1 2">NL-1719</strain>
    </source>
</reference>
<organism evidence="1 2">
    <name type="scientific">Pluteus cervinus</name>
    <dbReference type="NCBI Taxonomy" id="181527"/>
    <lineage>
        <taxon>Eukaryota</taxon>
        <taxon>Fungi</taxon>
        <taxon>Dikarya</taxon>
        <taxon>Basidiomycota</taxon>
        <taxon>Agaricomycotina</taxon>
        <taxon>Agaricomycetes</taxon>
        <taxon>Agaricomycetidae</taxon>
        <taxon>Agaricales</taxon>
        <taxon>Pluteineae</taxon>
        <taxon>Pluteaceae</taxon>
        <taxon>Pluteus</taxon>
    </lineage>
</organism>
<protein>
    <submittedName>
        <fullName evidence="1">Uncharacterized protein</fullName>
    </submittedName>
</protein>
<dbReference type="EMBL" id="ML208328">
    <property type="protein sequence ID" value="TFK69592.1"/>
    <property type="molecule type" value="Genomic_DNA"/>
</dbReference>
<gene>
    <name evidence="1" type="ORF">BDN72DRAFT_608394</name>
</gene>
<proteinExistence type="predicted"/>
<dbReference type="Proteomes" id="UP000308600">
    <property type="component" value="Unassembled WGS sequence"/>
</dbReference>
<name>A0ACD3AX80_9AGAR</name>